<gene>
    <name evidence="1" type="ORF">HMPREF9450_02076</name>
</gene>
<dbReference type="STRING" id="742725.HMPREF9450_02076"/>
<dbReference type="InterPro" id="IPR018330">
    <property type="entry name" value="RecT_fam"/>
</dbReference>
<dbReference type="Pfam" id="PF03837">
    <property type="entry name" value="RecT"/>
    <property type="match status" value="1"/>
</dbReference>
<reference evidence="1 2" key="1">
    <citation type="submission" date="2011-08" db="EMBL/GenBank/DDBJ databases">
        <title>The Genome Sequence of Alistipes indistinctus YIT 12060.</title>
        <authorList>
            <consortium name="The Broad Institute Genome Sequencing Platform"/>
            <person name="Earl A."/>
            <person name="Ward D."/>
            <person name="Feldgarden M."/>
            <person name="Gevers D."/>
            <person name="Morotomi M."/>
            <person name="Young S.K."/>
            <person name="Zeng Q."/>
            <person name="Gargeya S."/>
            <person name="Fitzgerald M."/>
            <person name="Haas B."/>
            <person name="Abouelleil A."/>
            <person name="Alvarado L."/>
            <person name="Arachchi H.M."/>
            <person name="Berlin A."/>
            <person name="Brown A."/>
            <person name="Chapman S.B."/>
            <person name="Chen Z."/>
            <person name="Dunbar C."/>
            <person name="Freedman E."/>
            <person name="Gearin G."/>
            <person name="Gellesch M."/>
            <person name="Goldberg J."/>
            <person name="Griggs A."/>
            <person name="Gujja S."/>
            <person name="Heiman D."/>
            <person name="Howarth C."/>
            <person name="Larson L."/>
            <person name="Lui A."/>
            <person name="MacDonald P.J.P."/>
            <person name="Montmayeur A."/>
            <person name="Murphy C."/>
            <person name="Neiman D."/>
            <person name="Pearson M."/>
            <person name="Priest M."/>
            <person name="Roberts A."/>
            <person name="Saif S."/>
            <person name="Shea T."/>
            <person name="Shenoy N."/>
            <person name="Sisk P."/>
            <person name="Stolte C."/>
            <person name="Sykes S."/>
            <person name="Wortman J."/>
            <person name="Nusbaum C."/>
            <person name="Birren B."/>
        </authorList>
    </citation>
    <scope>NUCLEOTIDE SEQUENCE [LARGE SCALE GENOMIC DNA]</scope>
    <source>
        <strain evidence="1 2">YIT 12060</strain>
    </source>
</reference>
<proteinExistence type="predicted"/>
<dbReference type="RefSeq" id="WP_009134882.1">
    <property type="nucleotide sequence ID" value="NZ_CP102250.1"/>
</dbReference>
<organism evidence="1 2">
    <name type="scientific">Alistipes indistinctus YIT 12060</name>
    <dbReference type="NCBI Taxonomy" id="742725"/>
    <lineage>
        <taxon>Bacteria</taxon>
        <taxon>Pseudomonadati</taxon>
        <taxon>Bacteroidota</taxon>
        <taxon>Bacteroidia</taxon>
        <taxon>Bacteroidales</taxon>
        <taxon>Rikenellaceae</taxon>
        <taxon>Alistipes</taxon>
    </lineage>
</organism>
<name>G5H8Z0_9BACT</name>
<dbReference type="NCBIfam" id="TIGR00616">
    <property type="entry name" value="rect"/>
    <property type="match status" value="1"/>
</dbReference>
<dbReference type="PATRIC" id="fig|742725.3.peg.2165"/>
<dbReference type="OrthoDB" id="1045432at2"/>
<accession>G5H8Z0</accession>
<dbReference type="GeneID" id="92814901"/>
<sequence>MSNFQAFNQKITDPRTQNYLSQVLGEKRSSFVNNLTALVANNKNLQECDPLSVMYAGIKATALDLPLDPNLGFAYVIPYRNNRENKTEAQFQIGYKGFVQLAIRSGQFQTINVAEVKEGEYLDEDLVTGEIKFKKLPDRDQLPTIGYVAYFRLTNGFEKMSYSSVEQIDAHAKKYSQTYSSSKEYIRNNSKWATDFDAMAKKTVLKLLLSKYAPMSVEMQSAVISDQAVIRVNGADYMDNPNVVEVPDVKEISTEQEAKDALLRGHIDKAKYDELLSKALGRKDEPEEKSFAEQQIANNAFGLKDIAKEHGTATENS</sequence>
<dbReference type="HOGENOM" id="CLU_071046_1_0_10"/>
<protein>
    <recommendedName>
        <fullName evidence="3">Phage RecT family recombinase</fullName>
    </recommendedName>
</protein>
<comment type="caution">
    <text evidence="1">The sequence shown here is derived from an EMBL/GenBank/DDBJ whole genome shotgun (WGS) entry which is preliminary data.</text>
</comment>
<dbReference type="GO" id="GO:0003677">
    <property type="term" value="F:DNA binding"/>
    <property type="evidence" value="ECO:0007669"/>
    <property type="project" value="InterPro"/>
</dbReference>
<dbReference type="AlphaFoldDB" id="G5H8Z0"/>
<dbReference type="GO" id="GO:0006259">
    <property type="term" value="P:DNA metabolic process"/>
    <property type="evidence" value="ECO:0007669"/>
    <property type="project" value="InterPro"/>
</dbReference>
<dbReference type="EMBL" id="ADLD01000013">
    <property type="protein sequence ID" value="EHB92027.1"/>
    <property type="molecule type" value="Genomic_DNA"/>
</dbReference>
<evidence type="ECO:0000313" key="2">
    <source>
        <dbReference type="Proteomes" id="UP000006008"/>
    </source>
</evidence>
<dbReference type="Proteomes" id="UP000006008">
    <property type="component" value="Unassembled WGS sequence"/>
</dbReference>
<evidence type="ECO:0008006" key="3">
    <source>
        <dbReference type="Google" id="ProtNLM"/>
    </source>
</evidence>
<dbReference type="InterPro" id="IPR004590">
    <property type="entry name" value="ssDNA_annealing_RecT"/>
</dbReference>
<dbReference type="eggNOG" id="COG3723">
    <property type="taxonomic scope" value="Bacteria"/>
</dbReference>
<evidence type="ECO:0000313" key="1">
    <source>
        <dbReference type="EMBL" id="EHB92027.1"/>
    </source>
</evidence>
<keyword evidence="2" id="KW-1185">Reference proteome</keyword>